<dbReference type="InterPro" id="IPR012373">
    <property type="entry name" value="Ferrdict_sens_TM"/>
</dbReference>
<reference evidence="5" key="1">
    <citation type="submission" date="2017-09" db="EMBL/GenBank/DDBJ databases">
        <authorList>
            <person name="Varghese N."/>
            <person name="Submissions S."/>
        </authorList>
    </citation>
    <scope>NUCLEOTIDE SEQUENCE [LARGE SCALE GENOMIC DNA]</scope>
    <source>
        <strain evidence="5">DSM 25885</strain>
    </source>
</reference>
<feature type="domain" description="Protein FecR C-terminal" evidence="3">
    <location>
        <begin position="313"/>
        <end position="380"/>
    </location>
</feature>
<keyword evidence="5" id="KW-1185">Reference proteome</keyword>
<feature type="domain" description="FecR protein" evidence="2">
    <location>
        <begin position="171"/>
        <end position="264"/>
    </location>
</feature>
<dbReference type="Proteomes" id="UP000219048">
    <property type="component" value="Unassembled WGS sequence"/>
</dbReference>
<evidence type="ECO:0000313" key="4">
    <source>
        <dbReference type="EMBL" id="SNZ01339.1"/>
    </source>
</evidence>
<proteinExistence type="predicted"/>
<sequence>MKKREMKIIIHKFLNHTATEEEIGLLTDWAKENRSAFRKEVELHHFITGATEKERAEHLKKELLANFDQVNMVKRRRGKNGLLKYAAVFVGLITFGVYSYFILIDSKTAIPTQEVTITLEDGSTRETLNEETSGIVSKSSTYIVEQEGTRISYKKVASDQNSGGPLIYNTLEVPYGKKFQLELSDGTEVYLNSGSSLTYPVVFNERGPRNVVLRGEAYFTVTSDSLRPFSVSTGFLDANVLGTEFNVSNYADDNHVKIVLVEGSLSVDQNNVTDGQALLLKPNQLASYSDSDKKLVVENIDVSSYIAWKEGVLLFKNEDFHNITKKLERHFDIEIEINDLGVGKERYTGRFKTETIEEVLRAFQRIKDFDYTVNEKKITINPKK</sequence>
<keyword evidence="1" id="KW-0472">Membrane</keyword>
<dbReference type="PANTHER" id="PTHR30273:SF2">
    <property type="entry name" value="PROTEIN FECR"/>
    <property type="match status" value="1"/>
</dbReference>
<evidence type="ECO:0000259" key="2">
    <source>
        <dbReference type="Pfam" id="PF04773"/>
    </source>
</evidence>
<dbReference type="Pfam" id="PF16344">
    <property type="entry name" value="FecR_C"/>
    <property type="match status" value="1"/>
</dbReference>
<dbReference type="EMBL" id="OBEH01000005">
    <property type="protein sequence ID" value="SNZ01339.1"/>
    <property type="molecule type" value="Genomic_DNA"/>
</dbReference>
<name>A0A285MVX1_9FLAO</name>
<dbReference type="Gene3D" id="3.55.50.30">
    <property type="match status" value="1"/>
</dbReference>
<keyword evidence="1" id="KW-1133">Transmembrane helix</keyword>
<dbReference type="PANTHER" id="PTHR30273">
    <property type="entry name" value="PERIPLASMIC SIGNAL SENSOR AND SIGMA FACTOR ACTIVATOR FECR-RELATED"/>
    <property type="match status" value="1"/>
</dbReference>
<dbReference type="PIRSF" id="PIRSF018266">
    <property type="entry name" value="FecR"/>
    <property type="match status" value="1"/>
</dbReference>
<dbReference type="GO" id="GO:0016989">
    <property type="term" value="F:sigma factor antagonist activity"/>
    <property type="evidence" value="ECO:0007669"/>
    <property type="project" value="TreeGrafter"/>
</dbReference>
<dbReference type="OrthoDB" id="704021at2"/>
<dbReference type="Gene3D" id="2.60.120.1440">
    <property type="match status" value="1"/>
</dbReference>
<dbReference type="AlphaFoldDB" id="A0A285MVX1"/>
<feature type="transmembrane region" description="Helical" evidence="1">
    <location>
        <begin position="82"/>
        <end position="103"/>
    </location>
</feature>
<gene>
    <name evidence="4" type="ORF">SAMN06265377_3177</name>
</gene>
<keyword evidence="1" id="KW-0812">Transmembrane</keyword>
<organism evidence="4 5">
    <name type="scientific">Flagellimonas pacifica</name>
    <dbReference type="NCBI Taxonomy" id="1247520"/>
    <lineage>
        <taxon>Bacteria</taxon>
        <taxon>Pseudomonadati</taxon>
        <taxon>Bacteroidota</taxon>
        <taxon>Flavobacteriia</taxon>
        <taxon>Flavobacteriales</taxon>
        <taxon>Flavobacteriaceae</taxon>
        <taxon>Flagellimonas</taxon>
    </lineage>
</organism>
<evidence type="ECO:0000313" key="5">
    <source>
        <dbReference type="Proteomes" id="UP000219048"/>
    </source>
</evidence>
<protein>
    <submittedName>
        <fullName evidence="4">FecR family protein</fullName>
    </submittedName>
</protein>
<evidence type="ECO:0000256" key="1">
    <source>
        <dbReference type="SAM" id="Phobius"/>
    </source>
</evidence>
<dbReference type="InterPro" id="IPR032508">
    <property type="entry name" value="FecR_C"/>
</dbReference>
<dbReference type="RefSeq" id="WP_097046792.1">
    <property type="nucleotide sequence ID" value="NZ_OBEH01000005.1"/>
</dbReference>
<dbReference type="InterPro" id="IPR006860">
    <property type="entry name" value="FecR"/>
</dbReference>
<evidence type="ECO:0000259" key="3">
    <source>
        <dbReference type="Pfam" id="PF16344"/>
    </source>
</evidence>
<accession>A0A285MVX1</accession>
<dbReference type="Pfam" id="PF04773">
    <property type="entry name" value="FecR"/>
    <property type="match status" value="1"/>
</dbReference>